<dbReference type="InterPro" id="IPR006045">
    <property type="entry name" value="Cupin_1"/>
</dbReference>
<dbReference type="NCBIfam" id="TIGR03404">
    <property type="entry name" value="bicupin_oxalic"/>
    <property type="match status" value="1"/>
</dbReference>
<dbReference type="SMART" id="SM00835">
    <property type="entry name" value="Cupin_1"/>
    <property type="match status" value="2"/>
</dbReference>
<dbReference type="CDD" id="cd20305">
    <property type="entry name" value="cupin_OxDC_C"/>
    <property type="match status" value="1"/>
</dbReference>
<dbReference type="GO" id="GO:0033609">
    <property type="term" value="P:oxalate metabolic process"/>
    <property type="evidence" value="ECO:0007669"/>
    <property type="project" value="InterPro"/>
</dbReference>
<feature type="binding site" evidence="2">
    <location>
        <position position="298"/>
    </location>
    <ligand>
        <name>Mn(2+)</name>
        <dbReference type="ChEBI" id="CHEBI:29035"/>
        <label>2</label>
    </ligand>
</feature>
<dbReference type="Pfam" id="PF00190">
    <property type="entry name" value="Cupin_1"/>
    <property type="match status" value="2"/>
</dbReference>
<feature type="domain" description="Cupin type-1" evidence="3">
    <location>
        <begin position="256"/>
        <end position="395"/>
    </location>
</feature>
<evidence type="ECO:0000259" key="3">
    <source>
        <dbReference type="SMART" id="SM00835"/>
    </source>
</evidence>
<dbReference type="EMBL" id="LFMY01000001">
    <property type="protein sequence ID" value="OKL64215.1"/>
    <property type="molecule type" value="Genomic_DNA"/>
</dbReference>
<dbReference type="PANTHER" id="PTHR35848:SF9">
    <property type="entry name" value="SLL1358 PROTEIN"/>
    <property type="match status" value="1"/>
</dbReference>
<evidence type="ECO:0000256" key="2">
    <source>
        <dbReference type="PIRSR" id="PIRSR617774-2"/>
    </source>
</evidence>
<name>A0A225BBC9_TALAT</name>
<keyword evidence="1 2" id="KW-0479">Metal-binding</keyword>
<keyword evidence="5" id="KW-1185">Reference proteome</keyword>
<proteinExistence type="predicted"/>
<dbReference type="RefSeq" id="XP_020124336.1">
    <property type="nucleotide sequence ID" value="XM_020260334.1"/>
</dbReference>
<feature type="binding site" evidence="2">
    <location>
        <position position="127"/>
    </location>
    <ligand>
        <name>Mn(2+)</name>
        <dbReference type="ChEBI" id="CHEBI:29035"/>
        <label>1</label>
    </ligand>
</feature>
<feature type="binding site" evidence="2">
    <location>
        <position position="305"/>
    </location>
    <ligand>
        <name>Mn(2+)</name>
        <dbReference type="ChEBI" id="CHEBI:29035"/>
        <label>2</label>
    </ligand>
</feature>
<dbReference type="PANTHER" id="PTHR35848">
    <property type="entry name" value="OXALATE-BINDING PROTEIN"/>
    <property type="match status" value="1"/>
</dbReference>
<comment type="caution">
    <text evidence="4">The sequence shown here is derived from an EMBL/GenBank/DDBJ whole genome shotgun (WGS) entry which is preliminary data.</text>
</comment>
<comment type="cofactor">
    <cofactor evidence="2">
        <name>Mn(2+)</name>
        <dbReference type="ChEBI" id="CHEBI:29035"/>
    </cofactor>
    <text evidence="2">Binds 2 manganese ions per subunit.</text>
</comment>
<dbReference type="InterPro" id="IPR014710">
    <property type="entry name" value="RmlC-like_jellyroll"/>
</dbReference>
<organism evidence="4 5">
    <name type="scientific">Talaromyces atroroseus</name>
    <dbReference type="NCBI Taxonomy" id="1441469"/>
    <lineage>
        <taxon>Eukaryota</taxon>
        <taxon>Fungi</taxon>
        <taxon>Dikarya</taxon>
        <taxon>Ascomycota</taxon>
        <taxon>Pezizomycotina</taxon>
        <taxon>Eurotiomycetes</taxon>
        <taxon>Eurotiomycetidae</taxon>
        <taxon>Eurotiales</taxon>
        <taxon>Trichocomaceae</taxon>
        <taxon>Talaromyces</taxon>
        <taxon>Talaromyces sect. Trachyspermi</taxon>
    </lineage>
</organism>
<protein>
    <recommendedName>
        <fullName evidence="3">Cupin type-1 domain-containing protein</fullName>
    </recommendedName>
</protein>
<dbReference type="Proteomes" id="UP000214365">
    <property type="component" value="Unassembled WGS sequence"/>
</dbReference>
<dbReference type="GeneID" id="31000274"/>
<dbReference type="OrthoDB" id="10263073at2759"/>
<feature type="binding site" evidence="2">
    <location>
        <position position="344"/>
    </location>
    <ligand>
        <name>Mn(2+)</name>
        <dbReference type="ChEBI" id="CHEBI:29035"/>
        <label>2</label>
    </ligand>
</feature>
<evidence type="ECO:0000256" key="1">
    <source>
        <dbReference type="ARBA" id="ARBA00022723"/>
    </source>
</evidence>
<gene>
    <name evidence="4" type="ORF">UA08_00519</name>
</gene>
<accession>A0A225BBC9</accession>
<feature type="binding site" evidence="2">
    <location>
        <position position="166"/>
    </location>
    <ligand>
        <name>Mn(2+)</name>
        <dbReference type="ChEBI" id="CHEBI:29035"/>
        <label>1</label>
    </ligand>
</feature>
<dbReference type="AlphaFoldDB" id="A0A225BBC9"/>
<dbReference type="InterPro" id="IPR017774">
    <property type="entry name" value="Bicupin_oxalate_deCO2ase/Oxase"/>
</dbReference>
<dbReference type="InterPro" id="IPR011051">
    <property type="entry name" value="RmlC_Cupin_sf"/>
</dbReference>
<dbReference type="InterPro" id="IPR051610">
    <property type="entry name" value="GPI/OXD"/>
</dbReference>
<dbReference type="Gene3D" id="2.60.120.10">
    <property type="entry name" value="Jelly Rolls"/>
    <property type="match status" value="2"/>
</dbReference>
<feature type="binding site" evidence="2">
    <location>
        <position position="123"/>
    </location>
    <ligand>
        <name>Mn(2+)</name>
        <dbReference type="ChEBI" id="CHEBI:29035"/>
        <label>1</label>
    </ligand>
</feature>
<dbReference type="SUPFAM" id="SSF51182">
    <property type="entry name" value="RmlC-like cupins"/>
    <property type="match status" value="1"/>
</dbReference>
<feature type="binding site" evidence="2">
    <location>
        <position position="300"/>
    </location>
    <ligand>
        <name>Mn(2+)</name>
        <dbReference type="ChEBI" id="CHEBI:29035"/>
        <label>2</label>
    </ligand>
</feature>
<feature type="domain" description="Cupin type-1" evidence="3">
    <location>
        <begin position="86"/>
        <end position="219"/>
    </location>
</feature>
<feature type="binding site" evidence="2">
    <location>
        <position position="121"/>
    </location>
    <ligand>
        <name>Mn(2+)</name>
        <dbReference type="ChEBI" id="CHEBI:29035"/>
        <label>1</label>
    </ligand>
</feature>
<dbReference type="GO" id="GO:0046872">
    <property type="term" value="F:metal ion binding"/>
    <property type="evidence" value="ECO:0007669"/>
    <property type="project" value="UniProtKB-KW"/>
</dbReference>
<evidence type="ECO:0000313" key="5">
    <source>
        <dbReference type="Proteomes" id="UP000214365"/>
    </source>
</evidence>
<keyword evidence="2" id="KW-0464">Manganese</keyword>
<reference evidence="4 5" key="1">
    <citation type="submission" date="2015-06" db="EMBL/GenBank/DDBJ databases">
        <title>Talaromyces atroroseus IBT 11181 draft genome.</title>
        <authorList>
            <person name="Rasmussen K.B."/>
            <person name="Rasmussen S."/>
            <person name="Petersen B."/>
            <person name="Sicheritz-Ponten T."/>
            <person name="Mortensen U.H."/>
            <person name="Thrane U."/>
        </authorList>
    </citation>
    <scope>NUCLEOTIDE SEQUENCE [LARGE SCALE GENOMIC DNA]</scope>
    <source>
        <strain evidence="4 5">IBT 11181</strain>
    </source>
</reference>
<sequence>MHVFALCLLGLASAAVIQKRDDFGDGEPIDEATGKGASILGTNQDLGGTNHQLDLQNPANLGQQSTDAGYVPNLKWSFSDSKTDIYPGGWMREQVVSDMPQSTDIAGAQQHLQKGAIRELHWHRTAEWGYLYNGSILLSAVDEQGRYQIDTLVAGDAWYFPAGIAHTIQGLDDENEYLLAFDDADFEAQGTTFMVDDWVVHTPRDILAQNLGVHASVFDSVPPVYPYILNGTVSADTNDTSTRVGNSSFVYHAQDHPLENIAGSGGTYRRIDSSTFPVATTLAAGIFSLEPKTLREMHWHPNGQEWLYFQKGTAQATVFIGGQKARTYDFQAGDVGVFPVNSGHYIKNTSEDEELIWVSIFKSDKVEDISLTQWLALTPHDVVATVLNIPVSVVDQLKTQKQVLISG</sequence>
<evidence type="ECO:0000313" key="4">
    <source>
        <dbReference type="EMBL" id="OKL64215.1"/>
    </source>
</evidence>
<dbReference type="STRING" id="1441469.A0A225BBC9"/>